<comment type="caution">
    <text evidence="3">The sequence shown here is derived from an EMBL/GenBank/DDBJ whole genome shotgun (WGS) entry which is preliminary data.</text>
</comment>
<organism evidence="3 4">
    <name type="scientific">Datura stramonium</name>
    <name type="common">Jimsonweed</name>
    <name type="synonym">Common thornapple</name>
    <dbReference type="NCBI Taxonomy" id="4076"/>
    <lineage>
        <taxon>Eukaryota</taxon>
        <taxon>Viridiplantae</taxon>
        <taxon>Streptophyta</taxon>
        <taxon>Embryophyta</taxon>
        <taxon>Tracheophyta</taxon>
        <taxon>Spermatophyta</taxon>
        <taxon>Magnoliopsida</taxon>
        <taxon>eudicotyledons</taxon>
        <taxon>Gunneridae</taxon>
        <taxon>Pentapetalae</taxon>
        <taxon>asterids</taxon>
        <taxon>lamiids</taxon>
        <taxon>Solanales</taxon>
        <taxon>Solanaceae</taxon>
        <taxon>Solanoideae</taxon>
        <taxon>Datureae</taxon>
        <taxon>Datura</taxon>
    </lineage>
</organism>
<evidence type="ECO:0000259" key="2">
    <source>
        <dbReference type="SMART" id="SM01027"/>
    </source>
</evidence>
<dbReference type="SMART" id="SM01027">
    <property type="entry name" value="Beta-Casp"/>
    <property type="match status" value="1"/>
</dbReference>
<dbReference type="EMBL" id="JACEIK010005078">
    <property type="protein sequence ID" value="MCE0480656.1"/>
    <property type="molecule type" value="Genomic_DNA"/>
</dbReference>
<protein>
    <recommendedName>
        <fullName evidence="2">Beta-Casp domain-containing protein</fullName>
    </recommendedName>
</protein>
<dbReference type="Pfam" id="PF10996">
    <property type="entry name" value="Beta-Casp"/>
    <property type="match status" value="1"/>
</dbReference>
<proteinExistence type="predicted"/>
<reference evidence="3 4" key="1">
    <citation type="journal article" date="2021" name="BMC Genomics">
        <title>Datura genome reveals duplications of psychoactive alkaloid biosynthetic genes and high mutation rate following tissue culture.</title>
        <authorList>
            <person name="Rajewski A."/>
            <person name="Carter-House D."/>
            <person name="Stajich J."/>
            <person name="Litt A."/>
        </authorList>
    </citation>
    <scope>NUCLEOTIDE SEQUENCE [LARGE SCALE GENOMIC DNA]</scope>
    <source>
        <strain evidence="3">AR-01</strain>
    </source>
</reference>
<dbReference type="Proteomes" id="UP000823775">
    <property type="component" value="Unassembled WGS sequence"/>
</dbReference>
<dbReference type="InterPro" id="IPR036866">
    <property type="entry name" value="RibonucZ/Hydroxyglut_hydro"/>
</dbReference>
<dbReference type="Pfam" id="PF16661">
    <property type="entry name" value="Lactamase_B_6"/>
    <property type="match status" value="1"/>
</dbReference>
<dbReference type="Pfam" id="PF07521">
    <property type="entry name" value="RMMBL"/>
    <property type="match status" value="1"/>
</dbReference>
<dbReference type="PANTHER" id="PTHR11203">
    <property type="entry name" value="CLEAVAGE AND POLYADENYLATION SPECIFICITY FACTOR FAMILY MEMBER"/>
    <property type="match status" value="1"/>
</dbReference>
<sequence>MSKTQNSYIEPFRHPDHGELNSFGWRWIIHYNILPTPHAKVILRKQNKGRTKVTAVDLKQTVLVDKDLQIRAYYAGHVLGAAMFYAKVGDAAIVYTGDYNMTPDRHLGAAQIDRLQLDLVITESTYATTVRDSKYVREREFLKAVHKCVASGGKVLIPTFALGRAQELCMLLDDYWEQMNLKVPIYLSSGLTIQANMYYKVLINWTSQKVKSTSATRNAFDFKNVHSFDRSMINAPGPCVLLATPGMISGGFSLDVFKQWAPCEQNLIILPGYCVAGTVGHRLLSANSPAKVNVDESTQIDVRCQIHQLSFSLHTDSKGIMDLVKFLSPKHVILVHGEKPKMALLKERIESDFGIPCYYPANNESVCIPSTNYVKAEMSKSFLQSSLSPNFKFLKTISRADADFILNERTESFVQVCDDRVVEGTLAMQKEKQAKIVHQNELMVILGAENHEVQVAYCCPVCVSYELKDVALAPGENMPPVLDKRSLLHLLYTKLSNDFQDVTIQNDGDRLQIESFTVSACLKEKCPHRIHVKPDSTSEAVNFCCMWSMEDEKLAWRVISIMKNLELKTG</sequence>
<dbReference type="InterPro" id="IPR011108">
    <property type="entry name" value="RMMBL"/>
</dbReference>
<dbReference type="Gene3D" id="3.40.50.10890">
    <property type="match status" value="1"/>
</dbReference>
<evidence type="ECO:0000256" key="1">
    <source>
        <dbReference type="ARBA" id="ARBA00022801"/>
    </source>
</evidence>
<dbReference type="PANTHER" id="PTHR11203:SF37">
    <property type="entry name" value="INTEGRATOR COMPLEX SUBUNIT 11"/>
    <property type="match status" value="1"/>
</dbReference>
<dbReference type="InterPro" id="IPR050698">
    <property type="entry name" value="MBL"/>
</dbReference>
<accession>A0ABS8VIM8</accession>
<evidence type="ECO:0000313" key="4">
    <source>
        <dbReference type="Proteomes" id="UP000823775"/>
    </source>
</evidence>
<evidence type="ECO:0000313" key="3">
    <source>
        <dbReference type="EMBL" id="MCE0480656.1"/>
    </source>
</evidence>
<keyword evidence="4" id="KW-1185">Reference proteome</keyword>
<keyword evidence="1" id="KW-0378">Hydrolase</keyword>
<dbReference type="InterPro" id="IPR022712">
    <property type="entry name" value="Beta_Casp"/>
</dbReference>
<gene>
    <name evidence="3" type="ORF">HAX54_037684</name>
</gene>
<dbReference type="InterPro" id="IPR001279">
    <property type="entry name" value="Metallo-B-lactamas"/>
</dbReference>
<name>A0ABS8VIM8_DATST</name>
<feature type="domain" description="Beta-Casp" evidence="2">
    <location>
        <begin position="165"/>
        <end position="283"/>
    </location>
</feature>
<dbReference type="SUPFAM" id="SSF56281">
    <property type="entry name" value="Metallo-hydrolase/oxidoreductase"/>
    <property type="match status" value="1"/>
</dbReference>